<name>A0AA86TPC7_9EUKA</name>
<dbReference type="EMBL" id="CATOUU010000295">
    <property type="protein sequence ID" value="CAI9923726.1"/>
    <property type="molecule type" value="Genomic_DNA"/>
</dbReference>
<proteinExistence type="predicted"/>
<dbReference type="EMBL" id="CAXDID020000159">
    <property type="protein sequence ID" value="CAL6043937.1"/>
    <property type="molecule type" value="Genomic_DNA"/>
</dbReference>
<evidence type="ECO:0000313" key="1">
    <source>
        <dbReference type="EMBL" id="CAI9915337.1"/>
    </source>
</evidence>
<dbReference type="AlphaFoldDB" id="A0AA86TPC7"/>
<keyword evidence="5" id="KW-1185">Reference proteome</keyword>
<dbReference type="EMBL" id="CATOUU010000072">
    <property type="protein sequence ID" value="CAI9915337.1"/>
    <property type="molecule type" value="Genomic_DNA"/>
</dbReference>
<dbReference type="Proteomes" id="UP001642409">
    <property type="component" value="Unassembled WGS sequence"/>
</dbReference>
<dbReference type="EMBL" id="CAXDID020000723">
    <property type="protein sequence ID" value="CAL6111844.1"/>
    <property type="molecule type" value="Genomic_DNA"/>
</dbReference>
<sequence length="148" mass="17955">MRLLNFYLQHITLNNDRDKLSTQIQLKISQEQNLKDSITIDKQKTIIQRRAVIQAEFHIHLYKTINPIKFEDDDKDDSEYFYVQCLLMKDRHMKDENEYELIKSWTHVPCAKNILHNLKSYFQNNRNDFLSTKDQIIQKLNHLINIYK</sequence>
<reference evidence="2" key="1">
    <citation type="submission" date="2023-06" db="EMBL/GenBank/DDBJ databases">
        <authorList>
            <person name="Kurt Z."/>
        </authorList>
    </citation>
    <scope>NUCLEOTIDE SEQUENCE</scope>
</reference>
<evidence type="ECO:0000313" key="3">
    <source>
        <dbReference type="EMBL" id="CAL6043937.1"/>
    </source>
</evidence>
<accession>A0AA86TPC7</accession>
<reference evidence="3 5" key="2">
    <citation type="submission" date="2024-07" db="EMBL/GenBank/DDBJ databases">
        <authorList>
            <person name="Akdeniz Z."/>
        </authorList>
    </citation>
    <scope>NUCLEOTIDE SEQUENCE [LARGE SCALE GENOMIC DNA]</scope>
</reference>
<comment type="caution">
    <text evidence="2">The sequence shown here is derived from an EMBL/GenBank/DDBJ whole genome shotgun (WGS) entry which is preliminary data.</text>
</comment>
<protein>
    <submittedName>
        <fullName evidence="3">Hypothetical_protein</fullName>
    </submittedName>
</protein>
<evidence type="ECO:0000313" key="5">
    <source>
        <dbReference type="Proteomes" id="UP001642409"/>
    </source>
</evidence>
<evidence type="ECO:0000313" key="2">
    <source>
        <dbReference type="EMBL" id="CAI9923726.1"/>
    </source>
</evidence>
<evidence type="ECO:0000313" key="4">
    <source>
        <dbReference type="EMBL" id="CAL6111844.1"/>
    </source>
</evidence>
<gene>
    <name evidence="2" type="ORF">HINF_LOCUS11371</name>
    <name evidence="1" type="ORF">HINF_LOCUS2982</name>
    <name evidence="3" type="ORF">HINF_LOCUS40314</name>
    <name evidence="4" type="ORF">HINF_LOCUS76716</name>
</gene>
<organism evidence="2">
    <name type="scientific">Hexamita inflata</name>
    <dbReference type="NCBI Taxonomy" id="28002"/>
    <lineage>
        <taxon>Eukaryota</taxon>
        <taxon>Metamonada</taxon>
        <taxon>Diplomonadida</taxon>
        <taxon>Hexamitidae</taxon>
        <taxon>Hexamitinae</taxon>
        <taxon>Hexamita</taxon>
    </lineage>
</organism>